<comment type="caution">
    <text evidence="1">The sequence shown here is derived from an EMBL/GenBank/DDBJ whole genome shotgun (WGS) entry which is preliminary data.</text>
</comment>
<dbReference type="EMBL" id="JBBWWR010000013">
    <property type="protein sequence ID" value="KAK8955956.1"/>
    <property type="molecule type" value="Genomic_DNA"/>
</dbReference>
<evidence type="ECO:0000313" key="1">
    <source>
        <dbReference type="EMBL" id="KAK8955956.1"/>
    </source>
</evidence>
<reference evidence="1 2" key="1">
    <citation type="journal article" date="2022" name="Nat. Plants">
        <title>Genomes of leafy and leafless Platanthera orchids illuminate the evolution of mycoheterotrophy.</title>
        <authorList>
            <person name="Li M.H."/>
            <person name="Liu K.W."/>
            <person name="Li Z."/>
            <person name="Lu H.C."/>
            <person name="Ye Q.L."/>
            <person name="Zhang D."/>
            <person name="Wang J.Y."/>
            <person name="Li Y.F."/>
            <person name="Zhong Z.M."/>
            <person name="Liu X."/>
            <person name="Yu X."/>
            <person name="Liu D.K."/>
            <person name="Tu X.D."/>
            <person name="Liu B."/>
            <person name="Hao Y."/>
            <person name="Liao X.Y."/>
            <person name="Jiang Y.T."/>
            <person name="Sun W.H."/>
            <person name="Chen J."/>
            <person name="Chen Y.Q."/>
            <person name="Ai Y."/>
            <person name="Zhai J.W."/>
            <person name="Wu S.S."/>
            <person name="Zhou Z."/>
            <person name="Hsiao Y.Y."/>
            <person name="Wu W.L."/>
            <person name="Chen Y.Y."/>
            <person name="Lin Y.F."/>
            <person name="Hsu J.L."/>
            <person name="Li C.Y."/>
            <person name="Wang Z.W."/>
            <person name="Zhao X."/>
            <person name="Zhong W.Y."/>
            <person name="Ma X.K."/>
            <person name="Ma L."/>
            <person name="Huang J."/>
            <person name="Chen G.Z."/>
            <person name="Huang M.Z."/>
            <person name="Huang L."/>
            <person name="Peng D.H."/>
            <person name="Luo Y.B."/>
            <person name="Zou S.Q."/>
            <person name="Chen S.P."/>
            <person name="Lan S."/>
            <person name="Tsai W.C."/>
            <person name="Van de Peer Y."/>
            <person name="Liu Z.J."/>
        </authorList>
    </citation>
    <scope>NUCLEOTIDE SEQUENCE [LARGE SCALE GENOMIC DNA]</scope>
    <source>
        <strain evidence="1">Lor288</strain>
    </source>
</reference>
<gene>
    <name evidence="1" type="ORF">KSP40_PGU021052</name>
</gene>
<proteinExistence type="predicted"/>
<dbReference type="Proteomes" id="UP001412067">
    <property type="component" value="Unassembled WGS sequence"/>
</dbReference>
<accession>A0ABR2M0D8</accession>
<organism evidence="1 2">
    <name type="scientific">Platanthera guangdongensis</name>
    <dbReference type="NCBI Taxonomy" id="2320717"/>
    <lineage>
        <taxon>Eukaryota</taxon>
        <taxon>Viridiplantae</taxon>
        <taxon>Streptophyta</taxon>
        <taxon>Embryophyta</taxon>
        <taxon>Tracheophyta</taxon>
        <taxon>Spermatophyta</taxon>
        <taxon>Magnoliopsida</taxon>
        <taxon>Liliopsida</taxon>
        <taxon>Asparagales</taxon>
        <taxon>Orchidaceae</taxon>
        <taxon>Orchidoideae</taxon>
        <taxon>Orchideae</taxon>
        <taxon>Orchidinae</taxon>
        <taxon>Platanthera</taxon>
    </lineage>
</organism>
<evidence type="ECO:0000313" key="2">
    <source>
        <dbReference type="Proteomes" id="UP001412067"/>
    </source>
</evidence>
<sequence>MNGGNGGSALEALTSTSASAGLVQNVAVLAPPGTPLTSWESLDVCDGDAVNVAPGIAPRVMDGSMPGGALVSGAMHCGGGVPRVFGGSPPPTVAGPSLGTVGVNDVMGVRCNFTGGVSGAIFPTPLLVDSGVALAADMEDEPGLDDVELDAMEEAFDPLAGGVDSTRMDSSVSRSVGGNIECNVVPRFGALPDAIAGKRGIEDGHQLGTAFAEPDREILRRETAVGRTGAVKPSKANRFGVLDQLEDGPLREMDVGTDTEPTTVESAPPDVPGVVMVHSIDSGNVQLGALAPVVERSDQSFKDECMHQNIFTEAKINHSS</sequence>
<keyword evidence="2" id="KW-1185">Reference proteome</keyword>
<name>A0ABR2M0D8_9ASPA</name>
<protein>
    <submittedName>
        <fullName evidence="1">Uncharacterized protein</fullName>
    </submittedName>
</protein>